<keyword evidence="3" id="KW-1185">Reference proteome</keyword>
<feature type="signal peptide" evidence="1">
    <location>
        <begin position="1"/>
        <end position="21"/>
    </location>
</feature>
<proteinExistence type="predicted"/>
<accession>A0A4R0P5E1</accession>
<dbReference type="RefSeq" id="WP_131556572.1">
    <property type="nucleotide sequence ID" value="NZ_SJSN01000002.1"/>
</dbReference>
<gene>
    <name evidence="2" type="ORF">EZ449_03485</name>
</gene>
<feature type="chain" id="PRO_5021028784" evidence="1">
    <location>
        <begin position="22"/>
        <end position="68"/>
    </location>
</feature>
<keyword evidence="1" id="KW-0732">Signal</keyword>
<reference evidence="2 3" key="1">
    <citation type="submission" date="2019-02" db="EMBL/GenBank/DDBJ databases">
        <title>Pedobacter sp. RP-3-11 sp. nov., isolated from Arctic soil.</title>
        <authorList>
            <person name="Dahal R.H."/>
        </authorList>
    </citation>
    <scope>NUCLEOTIDE SEQUENCE [LARGE SCALE GENOMIC DNA]</scope>
    <source>
        <strain evidence="2 3">RP-3-11</strain>
    </source>
</reference>
<name>A0A4R0P5E1_9SPHI</name>
<dbReference type="AlphaFoldDB" id="A0A4R0P5E1"/>
<evidence type="ECO:0000313" key="3">
    <source>
        <dbReference type="Proteomes" id="UP000291485"/>
    </source>
</evidence>
<evidence type="ECO:0000256" key="1">
    <source>
        <dbReference type="SAM" id="SignalP"/>
    </source>
</evidence>
<dbReference type="EMBL" id="SJSN01000002">
    <property type="protein sequence ID" value="TCD12092.1"/>
    <property type="molecule type" value="Genomic_DNA"/>
</dbReference>
<comment type="caution">
    <text evidence="2">The sequence shown here is derived from an EMBL/GenBank/DDBJ whole genome shotgun (WGS) entry which is preliminary data.</text>
</comment>
<sequence length="68" mass="7201">MKKIAIITAIACVSLTTEINAQTVTPQKEKKTTTATKNTTVVKKKVAAEKPVAKKVYKNVGRTGRGGG</sequence>
<organism evidence="2 3">
    <name type="scientific">Pedobacter frigidisoli</name>
    <dbReference type="NCBI Taxonomy" id="2530455"/>
    <lineage>
        <taxon>Bacteria</taxon>
        <taxon>Pseudomonadati</taxon>
        <taxon>Bacteroidota</taxon>
        <taxon>Sphingobacteriia</taxon>
        <taxon>Sphingobacteriales</taxon>
        <taxon>Sphingobacteriaceae</taxon>
        <taxon>Pedobacter</taxon>
    </lineage>
</organism>
<dbReference type="Proteomes" id="UP000291485">
    <property type="component" value="Unassembled WGS sequence"/>
</dbReference>
<evidence type="ECO:0000313" key="2">
    <source>
        <dbReference type="EMBL" id="TCD12092.1"/>
    </source>
</evidence>
<protein>
    <submittedName>
        <fullName evidence="2">Uncharacterized protein</fullName>
    </submittedName>
</protein>